<dbReference type="PANTHER" id="PTHR48312:SF1">
    <property type="entry name" value="SULFOTRANSFERASE"/>
    <property type="match status" value="1"/>
</dbReference>
<name>A0A8B7ZFB7_ACAPL</name>
<dbReference type="InterPro" id="IPR027417">
    <property type="entry name" value="P-loop_NTPase"/>
</dbReference>
<dbReference type="SUPFAM" id="SSF52540">
    <property type="entry name" value="P-loop containing nucleoside triphosphate hydrolases"/>
    <property type="match status" value="1"/>
</dbReference>
<feature type="signal peptide" evidence="1">
    <location>
        <begin position="1"/>
        <end position="30"/>
    </location>
</feature>
<dbReference type="Pfam" id="PF19798">
    <property type="entry name" value="Sulfotransfer_5"/>
    <property type="match status" value="1"/>
</dbReference>
<sequence length="298" mass="34630">MSGNMNRIFLWCVPRTCSTVLLKCLSFVDGIQVVNEPYNCAFHVGPERKKSDWPDLNNPMDKRLFETYNHASNDDDIQGFDDKHSTYGWIRDQILEASYRDKNILVCKDMAHYLDSRYDELPQGFKYSFLIRHPAKVHLSWKQHLENFFPSLTNDIQSLPEYIFPAGRGFKELYELAMYVEKHLGQDPVIIDSDDLLADPEGILSAYCREMGIPYSRELLSWDSSDSVTKTWITPKILMNANKVVRFFNKAFRSSGFEQPSNAEPMNESLPEDVRQCVEASLSYYEKLREKRIKPAPK</sequence>
<dbReference type="Gene3D" id="3.40.50.300">
    <property type="entry name" value="P-loop containing nucleotide triphosphate hydrolases"/>
    <property type="match status" value="1"/>
</dbReference>
<gene>
    <name evidence="3" type="primary">LOC110986636</name>
</gene>
<feature type="chain" id="PRO_5034250297" evidence="1">
    <location>
        <begin position="31"/>
        <end position="298"/>
    </location>
</feature>
<dbReference type="PANTHER" id="PTHR48312">
    <property type="match status" value="1"/>
</dbReference>
<dbReference type="KEGG" id="aplc:110986636"/>
<keyword evidence="1" id="KW-0732">Signal</keyword>
<accession>A0A8B7ZFB7</accession>
<evidence type="ECO:0000256" key="1">
    <source>
        <dbReference type="SAM" id="SignalP"/>
    </source>
</evidence>
<evidence type="ECO:0000313" key="2">
    <source>
        <dbReference type="Proteomes" id="UP000694845"/>
    </source>
</evidence>
<organism evidence="2 3">
    <name type="scientific">Acanthaster planci</name>
    <name type="common">Crown-of-thorns starfish</name>
    <dbReference type="NCBI Taxonomy" id="133434"/>
    <lineage>
        <taxon>Eukaryota</taxon>
        <taxon>Metazoa</taxon>
        <taxon>Echinodermata</taxon>
        <taxon>Eleutherozoa</taxon>
        <taxon>Asterozoa</taxon>
        <taxon>Asteroidea</taxon>
        <taxon>Valvatacea</taxon>
        <taxon>Valvatida</taxon>
        <taxon>Acanthasteridae</taxon>
        <taxon>Acanthaster</taxon>
    </lineage>
</organism>
<dbReference type="Proteomes" id="UP000694845">
    <property type="component" value="Unplaced"/>
</dbReference>
<protein>
    <submittedName>
        <fullName evidence="3">Uncharacterized protein LOC110986636</fullName>
    </submittedName>
</protein>
<dbReference type="RefSeq" id="XP_022104348.1">
    <property type="nucleotide sequence ID" value="XM_022248656.1"/>
</dbReference>
<dbReference type="GeneID" id="110986636"/>
<dbReference type="AlphaFoldDB" id="A0A8B7ZFB7"/>
<dbReference type="OMA" id="QARWIIC"/>
<keyword evidence="2" id="KW-1185">Reference proteome</keyword>
<dbReference type="OrthoDB" id="2405944at2759"/>
<reference evidence="3" key="1">
    <citation type="submission" date="2025-08" db="UniProtKB">
        <authorList>
            <consortium name="RefSeq"/>
        </authorList>
    </citation>
    <scope>IDENTIFICATION</scope>
</reference>
<evidence type="ECO:0000313" key="3">
    <source>
        <dbReference type="RefSeq" id="XP_022104348.1"/>
    </source>
</evidence>
<proteinExistence type="predicted"/>